<evidence type="ECO:0000259" key="3">
    <source>
        <dbReference type="Pfam" id="PF21530"/>
    </source>
</evidence>
<evidence type="ECO:0000313" key="5">
    <source>
        <dbReference type="RefSeq" id="XP_025406043.1"/>
    </source>
</evidence>
<dbReference type="EC" id="5.6.2.3" evidence="1"/>
<feature type="domain" description="DNA helicase Pif1-like 2B" evidence="3">
    <location>
        <begin position="705"/>
        <end position="751"/>
    </location>
</feature>
<keyword evidence="1" id="KW-0378">Hydrolase</keyword>
<dbReference type="GO" id="GO:0000723">
    <property type="term" value="P:telomere maintenance"/>
    <property type="evidence" value="ECO:0007669"/>
    <property type="project" value="InterPro"/>
</dbReference>
<dbReference type="GO" id="GO:0006310">
    <property type="term" value="P:DNA recombination"/>
    <property type="evidence" value="ECO:0007669"/>
    <property type="project" value="UniProtKB-KW"/>
</dbReference>
<dbReference type="OrthoDB" id="6609532at2759"/>
<protein>
    <recommendedName>
        <fullName evidence="1">ATP-dependent DNA helicase</fullName>
        <ecNumber evidence="1">5.6.2.3</ecNumber>
    </recommendedName>
</protein>
<dbReference type="GO" id="GO:0005524">
    <property type="term" value="F:ATP binding"/>
    <property type="evidence" value="ECO:0007669"/>
    <property type="project" value="UniProtKB-KW"/>
</dbReference>
<dbReference type="PANTHER" id="PTHR10492">
    <property type="match status" value="1"/>
</dbReference>
<keyword evidence="4" id="KW-1185">Reference proteome</keyword>
<dbReference type="InterPro" id="IPR027417">
    <property type="entry name" value="P-loop_NTPase"/>
</dbReference>
<proteinExistence type="inferred from homology"/>
<dbReference type="RefSeq" id="XP_025406043.1">
    <property type="nucleotide sequence ID" value="XM_025550258.1"/>
</dbReference>
<reference evidence="5" key="1">
    <citation type="submission" date="2025-08" db="UniProtKB">
        <authorList>
            <consortium name="RefSeq"/>
        </authorList>
    </citation>
    <scope>IDENTIFICATION</scope>
    <source>
        <tissue evidence="5">Whole body</tissue>
    </source>
</reference>
<dbReference type="PANTHER" id="PTHR10492:SF57">
    <property type="entry name" value="ATP-DEPENDENT DNA HELICASE"/>
    <property type="match status" value="1"/>
</dbReference>
<keyword evidence="1" id="KW-0347">Helicase</keyword>
<gene>
    <name evidence="5" type="primary">LOC112680220</name>
</gene>
<keyword evidence="1" id="KW-0227">DNA damage</keyword>
<comment type="catalytic activity">
    <reaction evidence="1">
        <text>ATP + H2O = ADP + phosphate + H(+)</text>
        <dbReference type="Rhea" id="RHEA:13065"/>
        <dbReference type="ChEBI" id="CHEBI:15377"/>
        <dbReference type="ChEBI" id="CHEBI:15378"/>
        <dbReference type="ChEBI" id="CHEBI:30616"/>
        <dbReference type="ChEBI" id="CHEBI:43474"/>
        <dbReference type="ChEBI" id="CHEBI:456216"/>
        <dbReference type="EC" id="5.6.2.3"/>
    </reaction>
</comment>
<sequence length="860" mass="97230">MYKPKVAEDVDQLIRAEIPDPDTERELYDIVVTNMMHGPCGVLNPACSCMVDGKCQKDFPKPFNSETQFRSAGGYPAYRRRDDGRAALVRNRELFNDSVVPYNPYLLLKYNAHINVEVCSTVKSVMYLYKYVYKGHDVATVRVCANDEIQRFIDTRYVSAPEAIWRLFSFRMQNRSHVIVRLAVHLEGRHNVFFRSSELIQQVERARFRDTSLTAYFRLNATDPEARQYLYHEVPNHYCWNVSTCTWTRRRTNTGDRVIGRMRGCVSFADVKTVDGVLHPSYKAATTALGLLEDDTAWSRCLAEACQHDTPRQVRALFTIICVYCLPTNPLGLYNGVEEHLMSDFLRNQPEGAARAACLNAINHLLGTHGKSLADFGLPVPDVIEELPDAVHDAIGEAERGDVLLQQLNVEQRAVYDRVMAAVLDPRPSAKVFFVNGPGGTGKTMLYSCLMSVLRGRNMDVLAVAFTGIAAGLLDGGRTVHSTFGLPFGVLTNESTSTIKLQSRMAHRIRDAALIVWDEAPMSPGFQLTVVDRLLKDIMRSNLPFGGKPFLLGGDFRQILPVISHGMRSDIVGACIKSNELWPVMQQFSLTRNMRADGDREFAAWLLLLGNGNVNRYGDDENAIQVPRRFLCQIPLADFVFPQIMNLRNINDYANKVILCSTNEGCRQMNEGILRNRLEGEIRHYFSTDTIECDDPEDAADFPIEFIHSLHPTGLPLHDLALKVGAVVMLLRNLDAKRGLCNGTRMVIVELRRLNFRARLLNATEHDDDIIIPRIPLTTTEDDGLPFKLKSTKELLFCKMASRIIIDILYVYEESVGLRSSGYTAIKLVNGKIEEVRFDVKELIEKRNDIDFIIKKHERN</sequence>
<dbReference type="Pfam" id="PF05970">
    <property type="entry name" value="PIF1"/>
    <property type="match status" value="1"/>
</dbReference>
<keyword evidence="1" id="KW-0067">ATP-binding</keyword>
<feature type="domain" description="DNA helicase Pif1-like DEAD-box helicase" evidence="2">
    <location>
        <begin position="407"/>
        <end position="616"/>
    </location>
</feature>
<comment type="similarity">
    <text evidence="1">Belongs to the helicase family.</text>
</comment>
<dbReference type="GO" id="GO:0043139">
    <property type="term" value="F:5'-3' DNA helicase activity"/>
    <property type="evidence" value="ECO:0007669"/>
    <property type="project" value="UniProtKB-EC"/>
</dbReference>
<dbReference type="InterPro" id="IPR010285">
    <property type="entry name" value="DNA_helicase_pif1-like_DEAD"/>
</dbReference>
<keyword evidence="1" id="KW-0547">Nucleotide-binding</keyword>
<keyword evidence="1" id="KW-0233">DNA recombination</keyword>
<organism evidence="4 5">
    <name type="scientific">Sipha flava</name>
    <name type="common">yellow sugarcane aphid</name>
    <dbReference type="NCBI Taxonomy" id="143950"/>
    <lineage>
        <taxon>Eukaryota</taxon>
        <taxon>Metazoa</taxon>
        <taxon>Ecdysozoa</taxon>
        <taxon>Arthropoda</taxon>
        <taxon>Hexapoda</taxon>
        <taxon>Insecta</taxon>
        <taxon>Pterygota</taxon>
        <taxon>Neoptera</taxon>
        <taxon>Paraneoptera</taxon>
        <taxon>Hemiptera</taxon>
        <taxon>Sternorrhyncha</taxon>
        <taxon>Aphidomorpha</taxon>
        <taxon>Aphidoidea</taxon>
        <taxon>Aphididae</taxon>
        <taxon>Sipha</taxon>
    </lineage>
</organism>
<dbReference type="AlphaFoldDB" id="A0A8B8F5Q8"/>
<dbReference type="SUPFAM" id="SSF52540">
    <property type="entry name" value="P-loop containing nucleoside triphosphate hydrolases"/>
    <property type="match status" value="2"/>
</dbReference>
<evidence type="ECO:0000259" key="2">
    <source>
        <dbReference type="Pfam" id="PF05970"/>
    </source>
</evidence>
<comment type="cofactor">
    <cofactor evidence="1">
        <name>Mg(2+)</name>
        <dbReference type="ChEBI" id="CHEBI:18420"/>
    </cofactor>
</comment>
<dbReference type="Proteomes" id="UP000694846">
    <property type="component" value="Unplaced"/>
</dbReference>
<dbReference type="GO" id="GO:0016787">
    <property type="term" value="F:hydrolase activity"/>
    <property type="evidence" value="ECO:0007669"/>
    <property type="project" value="UniProtKB-KW"/>
</dbReference>
<dbReference type="Gene3D" id="3.40.50.300">
    <property type="entry name" value="P-loop containing nucleotide triphosphate hydrolases"/>
    <property type="match status" value="1"/>
</dbReference>
<dbReference type="InterPro" id="IPR049163">
    <property type="entry name" value="Pif1-like_2B_dom"/>
</dbReference>
<keyword evidence="1" id="KW-0234">DNA repair</keyword>
<dbReference type="GeneID" id="112680220"/>
<evidence type="ECO:0000313" key="4">
    <source>
        <dbReference type="Proteomes" id="UP000694846"/>
    </source>
</evidence>
<dbReference type="Pfam" id="PF21530">
    <property type="entry name" value="Pif1_2B_dom"/>
    <property type="match status" value="1"/>
</dbReference>
<dbReference type="GO" id="GO:0006281">
    <property type="term" value="P:DNA repair"/>
    <property type="evidence" value="ECO:0007669"/>
    <property type="project" value="UniProtKB-KW"/>
</dbReference>
<evidence type="ECO:0000256" key="1">
    <source>
        <dbReference type="RuleBase" id="RU363044"/>
    </source>
</evidence>
<name>A0A8B8F5Q8_9HEMI</name>
<accession>A0A8B8F5Q8</accession>